<dbReference type="InterPro" id="IPR012337">
    <property type="entry name" value="RNaseH-like_sf"/>
</dbReference>
<feature type="compositionally biased region" description="Basic residues" evidence="8">
    <location>
        <begin position="325"/>
        <end position="339"/>
    </location>
</feature>
<dbReference type="SMART" id="SM00479">
    <property type="entry name" value="EXOIII"/>
    <property type="match status" value="1"/>
</dbReference>
<keyword evidence="5 11" id="KW-0269">Exonuclease</keyword>
<evidence type="ECO:0000256" key="4">
    <source>
        <dbReference type="ARBA" id="ARBA00022801"/>
    </source>
</evidence>
<evidence type="ECO:0000313" key="11">
    <source>
        <dbReference type="RefSeq" id="XP_021835423.2"/>
    </source>
</evidence>
<evidence type="ECO:0000259" key="9">
    <source>
        <dbReference type="SMART" id="SM00479"/>
    </source>
</evidence>
<reference evidence="10" key="1">
    <citation type="journal article" date="2021" name="Nat. Commun.">
        <title>Genomic analyses provide insights into spinach domestication and the genetic basis of agronomic traits.</title>
        <authorList>
            <person name="Cai X."/>
            <person name="Sun X."/>
            <person name="Xu C."/>
            <person name="Sun H."/>
            <person name="Wang X."/>
            <person name="Ge C."/>
            <person name="Zhang Z."/>
            <person name="Wang Q."/>
            <person name="Fei Z."/>
            <person name="Jiao C."/>
            <person name="Wang Q."/>
        </authorList>
    </citation>
    <scope>NUCLEOTIDE SEQUENCE [LARGE SCALE GENOMIC DNA]</scope>
    <source>
        <strain evidence="10">cv. Varoflay</strain>
    </source>
</reference>
<dbReference type="RefSeq" id="XP_021835423.2">
    <property type="nucleotide sequence ID" value="XM_021979731.2"/>
</dbReference>
<evidence type="ECO:0000313" key="13">
    <source>
        <dbReference type="RefSeq" id="XP_056683658.1"/>
    </source>
</evidence>
<evidence type="ECO:0000256" key="2">
    <source>
        <dbReference type="ARBA" id="ARBA00022722"/>
    </source>
</evidence>
<dbReference type="SUPFAM" id="SSF53098">
    <property type="entry name" value="Ribonuclease H-like"/>
    <property type="match status" value="1"/>
</dbReference>
<dbReference type="GO" id="GO:0006308">
    <property type="term" value="P:DNA catabolic process"/>
    <property type="evidence" value="ECO:0000318"/>
    <property type="project" value="GO_Central"/>
</dbReference>
<dbReference type="GeneID" id="110775124"/>
<dbReference type="CDD" id="cd06127">
    <property type="entry name" value="DEDDh"/>
    <property type="match status" value="1"/>
</dbReference>
<dbReference type="InterPro" id="IPR040393">
    <property type="entry name" value="TREX1/2"/>
</dbReference>
<dbReference type="Proteomes" id="UP000813463">
    <property type="component" value="Chromosome 4"/>
</dbReference>
<dbReference type="RefSeq" id="XP_056683658.1">
    <property type="nucleotide sequence ID" value="XM_056827680.1"/>
</dbReference>
<evidence type="ECO:0000256" key="1">
    <source>
        <dbReference type="ARBA" id="ARBA00001946"/>
    </source>
</evidence>
<feature type="domain" description="Exonuclease" evidence="9">
    <location>
        <begin position="124"/>
        <end position="302"/>
    </location>
</feature>
<dbReference type="InterPro" id="IPR036397">
    <property type="entry name" value="RNaseH_sf"/>
</dbReference>
<evidence type="ECO:0000256" key="5">
    <source>
        <dbReference type="ARBA" id="ARBA00022839"/>
    </source>
</evidence>
<dbReference type="GO" id="GO:0003676">
    <property type="term" value="F:nucleic acid binding"/>
    <property type="evidence" value="ECO:0007669"/>
    <property type="project" value="InterPro"/>
</dbReference>
<dbReference type="PANTHER" id="PTHR13058:SF19">
    <property type="entry name" value="LD40940P"/>
    <property type="match status" value="1"/>
</dbReference>
<keyword evidence="3" id="KW-0479">Metal-binding</keyword>
<gene>
    <name evidence="11 12 13" type="primary">LOC110775124</name>
</gene>
<dbReference type="InterPro" id="IPR013520">
    <property type="entry name" value="Ribonucl_H"/>
</dbReference>
<dbReference type="RefSeq" id="XP_056683657.1">
    <property type="nucleotide sequence ID" value="XM_056827679.1"/>
</dbReference>
<evidence type="ECO:0000313" key="10">
    <source>
        <dbReference type="Proteomes" id="UP000813463"/>
    </source>
</evidence>
<dbReference type="Gene3D" id="3.30.420.10">
    <property type="entry name" value="Ribonuclease H-like superfamily/Ribonuclease H"/>
    <property type="match status" value="1"/>
</dbReference>
<keyword evidence="6" id="KW-0460">Magnesium</keyword>
<name>A0A9R0HR66_SPIOL</name>
<dbReference type="AlphaFoldDB" id="A0A9R0HR66"/>
<organism evidence="10 11">
    <name type="scientific">Spinacia oleracea</name>
    <name type="common">Spinach</name>
    <dbReference type="NCBI Taxonomy" id="3562"/>
    <lineage>
        <taxon>Eukaryota</taxon>
        <taxon>Viridiplantae</taxon>
        <taxon>Streptophyta</taxon>
        <taxon>Embryophyta</taxon>
        <taxon>Tracheophyta</taxon>
        <taxon>Spermatophyta</taxon>
        <taxon>Magnoliopsida</taxon>
        <taxon>eudicotyledons</taxon>
        <taxon>Gunneridae</taxon>
        <taxon>Pentapetalae</taxon>
        <taxon>Caryophyllales</taxon>
        <taxon>Chenopodiaceae</taxon>
        <taxon>Chenopodioideae</taxon>
        <taxon>Anserineae</taxon>
        <taxon>Spinacia</taxon>
    </lineage>
</organism>
<evidence type="ECO:0000256" key="7">
    <source>
        <dbReference type="ARBA" id="ARBA00025769"/>
    </source>
</evidence>
<proteinExistence type="inferred from homology"/>
<dbReference type="GO" id="GO:0005737">
    <property type="term" value="C:cytoplasm"/>
    <property type="evidence" value="ECO:0000318"/>
    <property type="project" value="GO_Central"/>
</dbReference>
<comment type="similarity">
    <text evidence="7">Belongs to the exonuclease superfamily. TREX family.</text>
</comment>
<reference evidence="11 12" key="2">
    <citation type="submission" date="2025-05" db="UniProtKB">
        <authorList>
            <consortium name="RefSeq"/>
        </authorList>
    </citation>
    <scope>IDENTIFICATION</scope>
    <source>
        <tissue evidence="11 12">Leaf</tissue>
    </source>
</reference>
<protein>
    <submittedName>
        <fullName evidence="11 12">Exonuclease DPD1, chloroplastic/mitochondrial</fullName>
    </submittedName>
</protein>
<keyword evidence="10" id="KW-1185">Reference proteome</keyword>
<evidence type="ECO:0000313" key="12">
    <source>
        <dbReference type="RefSeq" id="XP_056683657.1"/>
    </source>
</evidence>
<dbReference type="KEGG" id="soe:110775124"/>
<comment type="cofactor">
    <cofactor evidence="1">
        <name>Mg(2+)</name>
        <dbReference type="ChEBI" id="CHEBI:18420"/>
    </cofactor>
</comment>
<keyword evidence="2" id="KW-0540">Nuclease</keyword>
<evidence type="ECO:0000256" key="3">
    <source>
        <dbReference type="ARBA" id="ARBA00022723"/>
    </source>
</evidence>
<evidence type="ECO:0000256" key="6">
    <source>
        <dbReference type="ARBA" id="ARBA00022842"/>
    </source>
</evidence>
<accession>A0A9R0HR66</accession>
<evidence type="ECO:0000256" key="8">
    <source>
        <dbReference type="SAM" id="MobiDB-lite"/>
    </source>
</evidence>
<feature type="region of interest" description="Disordered" evidence="8">
    <location>
        <begin position="317"/>
        <end position="339"/>
    </location>
</feature>
<dbReference type="Pfam" id="PF00929">
    <property type="entry name" value="RNase_T"/>
    <property type="match status" value="1"/>
</dbReference>
<keyword evidence="4" id="KW-0378">Hydrolase</keyword>
<dbReference type="GO" id="GO:0008296">
    <property type="term" value="F:3'-5'-DNA exonuclease activity"/>
    <property type="evidence" value="ECO:0000318"/>
    <property type="project" value="GO_Central"/>
</dbReference>
<sequence length="339" mass="37993">MRTAPMCYSILRVPRFRVCSLVNAWWEGSDSVRPTCRNVSNFRVLNSSVGGRERNGSWSRRPLTTAGEGISKNSLSSAANVRLDLSNKAIVNTTTDLKKSVTDGSNADIRQLIAENKDLASLATFIVFDLETTGLDRKSERIIEIALMDLGGDEHNTFSTLVNPDRNVLNSDIHNIKTEMVRNRDVPRMDQLIPILLQYVKSRQKPGGYVVLVAHNARSFDVPFLVNAFKRHGFEIPSNWFFLDTLPLGRQVLKAAGVTTGCRLQGLREHYEIQLEGPEHRAMSDVLVLSLVFQRITFDLKLPIHELVQKAFTADELTSSSAKNRSAKNRSPKKKKDSS</sequence>
<dbReference type="GO" id="GO:0046872">
    <property type="term" value="F:metal ion binding"/>
    <property type="evidence" value="ECO:0007669"/>
    <property type="project" value="UniProtKB-KW"/>
</dbReference>
<dbReference type="PANTHER" id="PTHR13058">
    <property type="entry name" value="THREE PRIME REPAIR EXONUCLEASE 1, 2"/>
    <property type="match status" value="1"/>
</dbReference>